<gene>
    <name evidence="9" type="ORF">Slati_4143900</name>
</gene>
<evidence type="ECO:0000313" key="9">
    <source>
        <dbReference type="EMBL" id="KAL0401140.1"/>
    </source>
</evidence>
<dbReference type="GO" id="GO:0016020">
    <property type="term" value="C:membrane"/>
    <property type="evidence" value="ECO:0007669"/>
    <property type="project" value="UniProtKB-SubCell"/>
</dbReference>
<evidence type="ECO:0000256" key="5">
    <source>
        <dbReference type="ARBA" id="ARBA00022989"/>
    </source>
</evidence>
<keyword evidence="4 7" id="KW-0812">Transmembrane</keyword>
<evidence type="ECO:0000256" key="1">
    <source>
        <dbReference type="ARBA" id="ARBA00002501"/>
    </source>
</evidence>
<evidence type="ECO:0000256" key="8">
    <source>
        <dbReference type="SAM" id="MobiDB-lite"/>
    </source>
</evidence>
<dbReference type="PANTHER" id="PTHR19317">
    <property type="entry name" value="PRENYLATED RAB ACCEPTOR 1-RELATED"/>
    <property type="match status" value="1"/>
</dbReference>
<evidence type="ECO:0000256" key="3">
    <source>
        <dbReference type="ARBA" id="ARBA00006483"/>
    </source>
</evidence>
<dbReference type="GO" id="GO:0005783">
    <property type="term" value="C:endoplasmic reticulum"/>
    <property type="evidence" value="ECO:0007669"/>
    <property type="project" value="UniProtKB-ARBA"/>
</dbReference>
<reference evidence="9" key="2">
    <citation type="journal article" date="2024" name="Plant">
        <title>Genomic evolution and insights into agronomic trait innovations of Sesamum species.</title>
        <authorList>
            <person name="Miao H."/>
            <person name="Wang L."/>
            <person name="Qu L."/>
            <person name="Liu H."/>
            <person name="Sun Y."/>
            <person name="Le M."/>
            <person name="Wang Q."/>
            <person name="Wei S."/>
            <person name="Zheng Y."/>
            <person name="Lin W."/>
            <person name="Duan Y."/>
            <person name="Cao H."/>
            <person name="Xiong S."/>
            <person name="Wang X."/>
            <person name="Wei L."/>
            <person name="Li C."/>
            <person name="Ma Q."/>
            <person name="Ju M."/>
            <person name="Zhao R."/>
            <person name="Li G."/>
            <person name="Mu C."/>
            <person name="Tian Q."/>
            <person name="Mei H."/>
            <person name="Zhang T."/>
            <person name="Gao T."/>
            <person name="Zhang H."/>
        </authorList>
    </citation>
    <scope>NUCLEOTIDE SEQUENCE</scope>
    <source>
        <strain evidence="9">KEN1</strain>
    </source>
</reference>
<feature type="region of interest" description="Disordered" evidence="8">
    <location>
        <begin position="1"/>
        <end position="44"/>
    </location>
</feature>
<protein>
    <recommendedName>
        <fullName evidence="7">PRA1 family protein</fullName>
    </recommendedName>
</protein>
<dbReference type="PANTHER" id="PTHR19317:SF0">
    <property type="entry name" value="PRENYLATED RAB ACCEPTOR PROTEIN 1"/>
    <property type="match status" value="1"/>
</dbReference>
<name>A0AAW2T8B9_9LAMI</name>
<organism evidence="9">
    <name type="scientific">Sesamum latifolium</name>
    <dbReference type="NCBI Taxonomy" id="2727402"/>
    <lineage>
        <taxon>Eukaryota</taxon>
        <taxon>Viridiplantae</taxon>
        <taxon>Streptophyta</taxon>
        <taxon>Embryophyta</taxon>
        <taxon>Tracheophyta</taxon>
        <taxon>Spermatophyta</taxon>
        <taxon>Magnoliopsida</taxon>
        <taxon>eudicotyledons</taxon>
        <taxon>Gunneridae</taxon>
        <taxon>Pentapetalae</taxon>
        <taxon>asterids</taxon>
        <taxon>lamiids</taxon>
        <taxon>Lamiales</taxon>
        <taxon>Pedaliaceae</taxon>
        <taxon>Sesamum</taxon>
    </lineage>
</organism>
<proteinExistence type="inferred from homology"/>
<reference evidence="9" key="1">
    <citation type="submission" date="2020-06" db="EMBL/GenBank/DDBJ databases">
        <authorList>
            <person name="Li T."/>
            <person name="Hu X."/>
            <person name="Zhang T."/>
            <person name="Song X."/>
            <person name="Zhang H."/>
            <person name="Dai N."/>
            <person name="Sheng W."/>
            <person name="Hou X."/>
            <person name="Wei L."/>
        </authorList>
    </citation>
    <scope>NUCLEOTIDE SEQUENCE</scope>
    <source>
        <strain evidence="9">KEN1</strain>
        <tissue evidence="9">Leaf</tissue>
    </source>
</reference>
<keyword evidence="7" id="KW-0813">Transport</keyword>
<evidence type="ECO:0000256" key="6">
    <source>
        <dbReference type="ARBA" id="ARBA00023136"/>
    </source>
</evidence>
<feature type="transmembrane region" description="Helical" evidence="7">
    <location>
        <begin position="135"/>
        <end position="167"/>
    </location>
</feature>
<dbReference type="GO" id="GO:0005794">
    <property type="term" value="C:Golgi apparatus"/>
    <property type="evidence" value="ECO:0007669"/>
    <property type="project" value="TreeGrafter"/>
</dbReference>
<dbReference type="GO" id="GO:0016192">
    <property type="term" value="P:vesicle-mediated transport"/>
    <property type="evidence" value="ECO:0007669"/>
    <property type="project" value="TreeGrafter"/>
</dbReference>
<keyword evidence="6 7" id="KW-0472">Membrane</keyword>
<sequence>ISYGRPRYAPDLQSPIGIPATDRHPRLPRLSLPPQRHRPPRLLPAPPLVGAPRPLLLLPTRLPLRSRLPHPQKLFLLPHQLHLPPRALSRLLSPLHPFSLIVLLSLLAAWLFLYSFRPSDQAVVVAGRTFSDREVLGILVVSTIVVVFLTSVGSLLISALLVGLAVVCTHGAFRMPEDLFLDEQEPLNSGFLSFLGGAASSAAAAAAPAVASRV</sequence>
<dbReference type="EMBL" id="JACGWN010000015">
    <property type="protein sequence ID" value="KAL0401140.1"/>
    <property type="molecule type" value="Genomic_DNA"/>
</dbReference>
<comment type="caution">
    <text evidence="9">The sequence shown here is derived from an EMBL/GenBank/DDBJ whole genome shotgun (WGS) entry which is preliminary data.</text>
</comment>
<evidence type="ECO:0000256" key="4">
    <source>
        <dbReference type="ARBA" id="ARBA00022692"/>
    </source>
</evidence>
<dbReference type="InterPro" id="IPR004895">
    <property type="entry name" value="Prenylated_rab_accept_PRA1"/>
</dbReference>
<feature type="transmembrane region" description="Helical" evidence="7">
    <location>
        <begin position="95"/>
        <end position="114"/>
    </location>
</feature>
<dbReference type="AlphaFoldDB" id="A0AAW2T8B9"/>
<feature type="non-terminal residue" evidence="9">
    <location>
        <position position="1"/>
    </location>
</feature>
<dbReference type="Pfam" id="PF03208">
    <property type="entry name" value="PRA1"/>
    <property type="match status" value="1"/>
</dbReference>
<comment type="similarity">
    <text evidence="3 7">Belongs to the PRA1 family.</text>
</comment>
<evidence type="ECO:0000256" key="2">
    <source>
        <dbReference type="ARBA" id="ARBA00004141"/>
    </source>
</evidence>
<accession>A0AAW2T8B9</accession>
<comment type="subcellular location">
    <subcellularLocation>
        <location evidence="2 7">Membrane</location>
        <topology evidence="2 7">Multi-pass membrane protein</topology>
    </subcellularLocation>
</comment>
<feature type="transmembrane region" description="Helical" evidence="7">
    <location>
        <begin position="187"/>
        <end position="211"/>
    </location>
</feature>
<keyword evidence="5 7" id="KW-1133">Transmembrane helix</keyword>
<evidence type="ECO:0000256" key="7">
    <source>
        <dbReference type="RuleBase" id="RU363107"/>
    </source>
</evidence>
<comment type="function">
    <text evidence="1 7">May be involved in both secretory and endocytic intracellular trafficking in the endosomal/prevacuolar compartments.</text>
</comment>